<keyword evidence="3" id="KW-1185">Reference proteome</keyword>
<dbReference type="Pfam" id="PF13673">
    <property type="entry name" value="Acetyltransf_10"/>
    <property type="match status" value="1"/>
</dbReference>
<dbReference type="Proteomes" id="UP000232062">
    <property type="component" value="Unassembled WGS sequence"/>
</dbReference>
<protein>
    <submittedName>
        <fullName evidence="2">GNAT family N-acetyltransferase</fullName>
    </submittedName>
</protein>
<accession>A0A2M9W5V6</accession>
<evidence type="ECO:0000313" key="2">
    <source>
        <dbReference type="EMBL" id="PJZ02922.1"/>
    </source>
</evidence>
<organism evidence="2 3">
    <name type="scientific">Pantoea rodasii</name>
    <dbReference type="NCBI Taxonomy" id="1076549"/>
    <lineage>
        <taxon>Bacteria</taxon>
        <taxon>Pseudomonadati</taxon>
        <taxon>Pseudomonadota</taxon>
        <taxon>Gammaproteobacteria</taxon>
        <taxon>Enterobacterales</taxon>
        <taxon>Erwiniaceae</taxon>
        <taxon>Pantoea</taxon>
    </lineage>
</organism>
<dbReference type="InterPro" id="IPR052564">
    <property type="entry name" value="N-acetyltrans/Recomb-assoc"/>
</dbReference>
<dbReference type="EMBL" id="PIQI01000029">
    <property type="protein sequence ID" value="PJZ02922.1"/>
    <property type="molecule type" value="Genomic_DNA"/>
</dbReference>
<dbReference type="Gene3D" id="3.40.630.30">
    <property type="match status" value="1"/>
</dbReference>
<dbReference type="AlphaFoldDB" id="A0A2M9W5V6"/>
<evidence type="ECO:0000313" key="3">
    <source>
        <dbReference type="Proteomes" id="UP000232062"/>
    </source>
</evidence>
<sequence>MEIRRFKDGDASALFDVFSSSIRDLASRDYTPQQIEVWASKDIDPQQWASHMKALNPFVVEVKGRIAGYADVQSNGYIDHFYVSGAYAKQGVGSLLMKGLHEEAERLGLNELTSNVSKTAESFFERQGFTVVKRNLPVRQGVTLQNALMRKGLVN</sequence>
<dbReference type="InterPro" id="IPR016181">
    <property type="entry name" value="Acyl_CoA_acyltransferase"/>
</dbReference>
<dbReference type="SUPFAM" id="SSF55729">
    <property type="entry name" value="Acyl-CoA N-acyltransferases (Nat)"/>
    <property type="match status" value="1"/>
</dbReference>
<evidence type="ECO:0000259" key="1">
    <source>
        <dbReference type="PROSITE" id="PS51186"/>
    </source>
</evidence>
<proteinExistence type="predicted"/>
<dbReference type="PANTHER" id="PTHR43451:SF1">
    <property type="entry name" value="ACETYLTRANSFERASE"/>
    <property type="match status" value="1"/>
</dbReference>
<dbReference type="GO" id="GO:0016747">
    <property type="term" value="F:acyltransferase activity, transferring groups other than amino-acyl groups"/>
    <property type="evidence" value="ECO:0007669"/>
    <property type="project" value="InterPro"/>
</dbReference>
<comment type="caution">
    <text evidence="2">The sequence shown here is derived from an EMBL/GenBank/DDBJ whole genome shotgun (WGS) entry which is preliminary data.</text>
</comment>
<dbReference type="CDD" id="cd04301">
    <property type="entry name" value="NAT_SF"/>
    <property type="match status" value="1"/>
</dbReference>
<dbReference type="OrthoDB" id="5355033at2"/>
<keyword evidence="2" id="KW-0808">Transferase</keyword>
<dbReference type="STRING" id="1076549.HA45_05410"/>
<dbReference type="RefSeq" id="WP_100703882.1">
    <property type="nucleotide sequence ID" value="NZ_MLFP01000003.1"/>
</dbReference>
<gene>
    <name evidence="2" type="ORF">PRCB_22865</name>
</gene>
<name>A0A2M9W5V6_9GAMM</name>
<dbReference type="InterPro" id="IPR000182">
    <property type="entry name" value="GNAT_dom"/>
</dbReference>
<dbReference type="PANTHER" id="PTHR43451">
    <property type="entry name" value="ACETYLTRANSFERASE (GNAT) FAMILY PROTEIN"/>
    <property type="match status" value="1"/>
</dbReference>
<feature type="domain" description="N-acetyltransferase" evidence="1">
    <location>
        <begin position="1"/>
        <end position="154"/>
    </location>
</feature>
<dbReference type="PROSITE" id="PS51186">
    <property type="entry name" value="GNAT"/>
    <property type="match status" value="1"/>
</dbReference>
<reference evidence="2 3" key="1">
    <citation type="submission" date="2017-11" db="EMBL/GenBank/DDBJ databases">
        <title>The genome sequence of Pantoea rodasii DSM 26611.</title>
        <authorList>
            <person name="Gao J."/>
            <person name="Mao X."/>
            <person name="Sun J."/>
        </authorList>
    </citation>
    <scope>NUCLEOTIDE SEQUENCE [LARGE SCALE GENOMIC DNA]</scope>
    <source>
        <strain evidence="2 3">DSM 26611</strain>
    </source>
</reference>